<dbReference type="PATRIC" id="fig|1619000.3.peg.167"/>
<dbReference type="InterPro" id="IPR008300">
    <property type="entry name" value="PTAC"/>
</dbReference>
<evidence type="ECO:0000313" key="12">
    <source>
        <dbReference type="EMBL" id="KKT71777.1"/>
    </source>
</evidence>
<keyword evidence="6" id="KW-0479">Metal-binding</keyword>
<name>A0A0G1LSI2_9BACT</name>
<reference evidence="12 13" key="1">
    <citation type="journal article" date="2015" name="Nature">
        <title>rRNA introns, odd ribosomes, and small enigmatic genomes across a large radiation of phyla.</title>
        <authorList>
            <person name="Brown C.T."/>
            <person name="Hug L.A."/>
            <person name="Thomas B.C."/>
            <person name="Sharon I."/>
            <person name="Castelle C.J."/>
            <person name="Singh A."/>
            <person name="Wilkins M.J."/>
            <person name="Williams K.H."/>
            <person name="Banfield J.F."/>
        </authorList>
    </citation>
    <scope>NUCLEOTIDE SEQUENCE [LARGE SCALE GENOMIC DNA]</scope>
</reference>
<proteinExistence type="inferred from homology"/>
<protein>
    <recommendedName>
        <fullName evidence="4">Phosphate propanoyltransferase</fullName>
        <ecNumber evidence="3">2.3.1.222</ecNumber>
    </recommendedName>
    <alternativeName>
        <fullName evidence="10">Phosphate acyltransferase PduL</fullName>
    </alternativeName>
    <alternativeName>
        <fullName evidence="9">Phosphotransacylase PduL</fullName>
    </alternativeName>
    <alternativeName>
        <fullName evidence="11">Propanediol utilization protein PduL</fullName>
    </alternativeName>
</protein>
<gene>
    <name evidence="12" type="ORF">UW63_C0008G0003</name>
</gene>
<sequence>MRRKKILIPIEIIPAHLHLSQKMWVTLFGKKTEPQILRRLDQRGQAVYRQTVTVKGPKGELKNVRVLGGARRQTQIELSEAEALALGIKPIWRLSGKLSCSAGCKLIGPAGKAVVKNGVIIPFPHLHLNHKEAEVFGLCQGQKIEVGFLEDKESKIQVMVRVHPSFRAALHLMPDLAAKLWLSSSEKVILENQI</sequence>
<dbReference type="PANTHER" id="PTHR39453:SF1">
    <property type="entry name" value="PHOSPHATE PROPANOYLTRANSFERASE"/>
    <property type="match status" value="1"/>
</dbReference>
<comment type="cofactor">
    <cofactor evidence="1">
        <name>Zn(2+)</name>
        <dbReference type="ChEBI" id="CHEBI:29105"/>
    </cofactor>
</comment>
<comment type="caution">
    <text evidence="12">The sequence shown here is derived from an EMBL/GenBank/DDBJ whole genome shotgun (WGS) entry which is preliminary data.</text>
</comment>
<dbReference type="EMBL" id="LCJB01000008">
    <property type="protein sequence ID" value="KKT71777.1"/>
    <property type="molecule type" value="Genomic_DNA"/>
</dbReference>
<keyword evidence="8" id="KW-0012">Acyltransferase</keyword>
<dbReference type="AlphaFoldDB" id="A0A0G1LSI2"/>
<evidence type="ECO:0000256" key="7">
    <source>
        <dbReference type="ARBA" id="ARBA00022833"/>
    </source>
</evidence>
<evidence type="ECO:0000256" key="3">
    <source>
        <dbReference type="ARBA" id="ARBA00012206"/>
    </source>
</evidence>
<dbReference type="Proteomes" id="UP000034154">
    <property type="component" value="Unassembled WGS sequence"/>
</dbReference>
<keyword evidence="5 12" id="KW-0808">Transferase</keyword>
<dbReference type="EC" id="2.3.1.222" evidence="3"/>
<keyword evidence="7" id="KW-0862">Zinc</keyword>
<organism evidence="12 13">
    <name type="scientific">Candidatus Uhrbacteria bacterium GW2011_GWF2_44_350</name>
    <dbReference type="NCBI Taxonomy" id="1619000"/>
    <lineage>
        <taxon>Bacteria</taxon>
        <taxon>Candidatus Uhriibacteriota</taxon>
    </lineage>
</organism>
<evidence type="ECO:0000256" key="11">
    <source>
        <dbReference type="ARBA" id="ARBA00033077"/>
    </source>
</evidence>
<dbReference type="PANTHER" id="PTHR39453">
    <property type="entry name" value="PHOSPHATE PROPANOYLTRANSFERASE"/>
    <property type="match status" value="1"/>
</dbReference>
<evidence type="ECO:0000256" key="5">
    <source>
        <dbReference type="ARBA" id="ARBA00022679"/>
    </source>
</evidence>
<evidence type="ECO:0000256" key="8">
    <source>
        <dbReference type="ARBA" id="ARBA00023315"/>
    </source>
</evidence>
<evidence type="ECO:0000256" key="1">
    <source>
        <dbReference type="ARBA" id="ARBA00001947"/>
    </source>
</evidence>
<accession>A0A0G1LSI2</accession>
<evidence type="ECO:0000256" key="2">
    <source>
        <dbReference type="ARBA" id="ARBA00007342"/>
    </source>
</evidence>
<evidence type="ECO:0000256" key="6">
    <source>
        <dbReference type="ARBA" id="ARBA00022723"/>
    </source>
</evidence>
<evidence type="ECO:0000256" key="10">
    <source>
        <dbReference type="ARBA" id="ARBA00030939"/>
    </source>
</evidence>
<evidence type="ECO:0000256" key="9">
    <source>
        <dbReference type="ARBA" id="ARBA00030044"/>
    </source>
</evidence>
<dbReference type="Pfam" id="PF06130">
    <property type="entry name" value="PTAC"/>
    <property type="match status" value="1"/>
</dbReference>
<comment type="similarity">
    <text evidence="2">Belongs to the PduL family.</text>
</comment>
<evidence type="ECO:0000256" key="4">
    <source>
        <dbReference type="ARBA" id="ARBA00020837"/>
    </source>
</evidence>
<dbReference type="GO" id="GO:0016747">
    <property type="term" value="F:acyltransferase activity, transferring groups other than amino-acyl groups"/>
    <property type="evidence" value="ECO:0007669"/>
    <property type="project" value="InterPro"/>
</dbReference>
<dbReference type="GO" id="GO:0046872">
    <property type="term" value="F:metal ion binding"/>
    <property type="evidence" value="ECO:0007669"/>
    <property type="project" value="UniProtKB-KW"/>
</dbReference>
<evidence type="ECO:0000313" key="13">
    <source>
        <dbReference type="Proteomes" id="UP000034154"/>
    </source>
</evidence>